<sequence>MNTDQLENSIKSVFSGCSKTIKEKKFFANHIGNTMVGMKTGKDVCKYIEKWSDQQVLDEFYSISNVEKRAKLIQCLESLNYKP</sequence>
<protein>
    <submittedName>
        <fullName evidence="1">Uncharacterized protein</fullName>
    </submittedName>
</protein>
<proteinExistence type="predicted"/>
<accession>A0A481Z4V7</accession>
<name>A0A481Z4V7_9VIRU</name>
<dbReference type="EMBL" id="MK500434">
    <property type="protein sequence ID" value="QBK89670.1"/>
    <property type="molecule type" value="Genomic_DNA"/>
</dbReference>
<organism evidence="1">
    <name type="scientific">Pithovirus LCPAC001</name>
    <dbReference type="NCBI Taxonomy" id="2506585"/>
    <lineage>
        <taxon>Viruses</taxon>
        <taxon>Pithoviruses</taxon>
    </lineage>
</organism>
<gene>
    <name evidence="1" type="ORF">LCPAC001_01830</name>
</gene>
<evidence type="ECO:0000313" key="1">
    <source>
        <dbReference type="EMBL" id="QBK89670.1"/>
    </source>
</evidence>
<reference evidence="1" key="1">
    <citation type="journal article" date="2019" name="MBio">
        <title>Virus Genomes from Deep Sea Sediments Expand the Ocean Megavirome and Support Independent Origins of Viral Gigantism.</title>
        <authorList>
            <person name="Backstrom D."/>
            <person name="Yutin N."/>
            <person name="Jorgensen S.L."/>
            <person name="Dharamshi J."/>
            <person name="Homa F."/>
            <person name="Zaremba-Niedwiedzka K."/>
            <person name="Spang A."/>
            <person name="Wolf Y.I."/>
            <person name="Koonin E.V."/>
            <person name="Ettema T.J."/>
        </authorList>
    </citation>
    <scope>NUCLEOTIDE SEQUENCE</scope>
</reference>